<evidence type="ECO:0000313" key="1">
    <source>
        <dbReference type="EMBL" id="RZU50566.1"/>
    </source>
</evidence>
<protein>
    <recommendedName>
        <fullName evidence="3">Flavin reductase</fullName>
    </recommendedName>
</protein>
<dbReference type="EMBL" id="SHKY01000001">
    <property type="protein sequence ID" value="RZU50566.1"/>
    <property type="molecule type" value="Genomic_DNA"/>
</dbReference>
<accession>A0A4V2G6Y9</accession>
<name>A0A4V2G6Y9_9ACTN</name>
<dbReference type="OrthoDB" id="3393036at2"/>
<dbReference type="AlphaFoldDB" id="A0A4V2G6Y9"/>
<organism evidence="1 2">
    <name type="scientific">Krasilnikovia cinnamomea</name>
    <dbReference type="NCBI Taxonomy" id="349313"/>
    <lineage>
        <taxon>Bacteria</taxon>
        <taxon>Bacillati</taxon>
        <taxon>Actinomycetota</taxon>
        <taxon>Actinomycetes</taxon>
        <taxon>Micromonosporales</taxon>
        <taxon>Micromonosporaceae</taxon>
        <taxon>Krasilnikovia</taxon>
    </lineage>
</organism>
<comment type="caution">
    <text evidence="1">The sequence shown here is derived from an EMBL/GenBank/DDBJ whole genome shotgun (WGS) entry which is preliminary data.</text>
</comment>
<sequence>MEHIEERPSWSCLACGKPWPCDPARKSLAGELSPTGLRIHMWIRLEVAVGDLPPTAAAELFDRFLRWTA</sequence>
<gene>
    <name evidence="1" type="ORF">EV385_2341</name>
</gene>
<dbReference type="RefSeq" id="WP_130509476.1">
    <property type="nucleotide sequence ID" value="NZ_SHKY01000001.1"/>
</dbReference>
<evidence type="ECO:0000313" key="2">
    <source>
        <dbReference type="Proteomes" id="UP000292564"/>
    </source>
</evidence>
<dbReference type="Proteomes" id="UP000292564">
    <property type="component" value="Unassembled WGS sequence"/>
</dbReference>
<evidence type="ECO:0008006" key="3">
    <source>
        <dbReference type="Google" id="ProtNLM"/>
    </source>
</evidence>
<proteinExistence type="predicted"/>
<reference evidence="1 2" key="1">
    <citation type="submission" date="2019-02" db="EMBL/GenBank/DDBJ databases">
        <title>Sequencing the genomes of 1000 actinobacteria strains.</title>
        <authorList>
            <person name="Klenk H.-P."/>
        </authorList>
    </citation>
    <scope>NUCLEOTIDE SEQUENCE [LARGE SCALE GENOMIC DNA]</scope>
    <source>
        <strain evidence="1 2">DSM 45162</strain>
    </source>
</reference>
<keyword evidence="2" id="KW-1185">Reference proteome</keyword>